<organism evidence="3">
    <name type="scientific">Fagus sylvatica</name>
    <name type="common">Beechnut</name>
    <dbReference type="NCBI Taxonomy" id="28930"/>
    <lineage>
        <taxon>Eukaryota</taxon>
        <taxon>Viridiplantae</taxon>
        <taxon>Streptophyta</taxon>
        <taxon>Embryophyta</taxon>
        <taxon>Tracheophyta</taxon>
        <taxon>Spermatophyta</taxon>
        <taxon>Magnoliopsida</taxon>
        <taxon>eudicotyledons</taxon>
        <taxon>Gunneridae</taxon>
        <taxon>Pentapetalae</taxon>
        <taxon>rosids</taxon>
        <taxon>fabids</taxon>
        <taxon>Fagales</taxon>
        <taxon>Fagaceae</taxon>
        <taxon>Fagus</taxon>
    </lineage>
</organism>
<dbReference type="AlphaFoldDB" id="A0A2N9I3N8"/>
<protein>
    <recommendedName>
        <fullName evidence="2">Aminotransferase-like plant mobile domain-containing protein</fullName>
    </recommendedName>
</protein>
<feature type="coiled-coil region" evidence="1">
    <location>
        <begin position="342"/>
        <end position="369"/>
    </location>
</feature>
<dbReference type="Pfam" id="PF10536">
    <property type="entry name" value="PMD"/>
    <property type="match status" value="1"/>
</dbReference>
<evidence type="ECO:0000313" key="3">
    <source>
        <dbReference type="EMBL" id="SPD18664.1"/>
    </source>
</evidence>
<accession>A0A2N9I3N8</accession>
<proteinExistence type="predicted"/>
<evidence type="ECO:0000256" key="1">
    <source>
        <dbReference type="SAM" id="Coils"/>
    </source>
</evidence>
<feature type="domain" description="Aminotransferase-like plant mobile" evidence="2">
    <location>
        <begin position="13"/>
        <end position="71"/>
    </location>
</feature>
<evidence type="ECO:0000259" key="2">
    <source>
        <dbReference type="Pfam" id="PF10536"/>
    </source>
</evidence>
<keyword evidence="1" id="KW-0175">Coiled coil</keyword>
<sequence length="532" mass="58988">MALSKLDKWKTLGINEAICASKYEMPINPSLLTSLLCFWSPATNTFSFPEGFMTPTVADIFTLLGLRLMGALAHPLMAVGTGPDDDVLNGVPLSYNEFLKHMKGSGASSISYKYPTEVPSFPTCFKLFSDSTRKRLLEDFMPFEAKRYGFEDFHQFSSQGFFRGDAAWGACLQSKDLVVIRFANTDVEDDLIEALNGCCPGFLMYQLAGAGIEHIASYVTPQPLQQISPSGKKVDGGSSSQKYVTAKLLRRQKKAFSFKLPFSDFHLPSSKGLVLQPNAKLLRLKKSTLLSPSEGAKPSGKRLIKTVAKKSTAKKAKVIEALDAEDRRIAREYKEAKQFATAFKAKAKAEDAKRKRLEVEEEKKKQADKAEEERVVEIERSRLLSQLLRLGPSIEAVTSSIEAAAPLAQNMLERVFGDIDKLLEGVSLTLQQCQTRTKTSSTSTPLEPSTDQLQATINQLKELLQKPVGLVLLDANLVDQFQLGAQEKRNRATSQEAEHKQRFSKLQAYQLDLQTKASKLKSIDQKVKSLEG</sequence>
<reference evidence="3" key="1">
    <citation type="submission" date="2018-02" db="EMBL/GenBank/DDBJ databases">
        <authorList>
            <person name="Cohen D.B."/>
            <person name="Kent A.D."/>
        </authorList>
    </citation>
    <scope>NUCLEOTIDE SEQUENCE</scope>
</reference>
<dbReference type="EMBL" id="OIVN01004668">
    <property type="protein sequence ID" value="SPD18664.1"/>
    <property type="molecule type" value="Genomic_DNA"/>
</dbReference>
<name>A0A2N9I3N8_FAGSY</name>
<gene>
    <name evidence="3" type="ORF">FSB_LOCUS46546</name>
</gene>
<dbReference type="GO" id="GO:0010073">
    <property type="term" value="P:meristem maintenance"/>
    <property type="evidence" value="ECO:0007669"/>
    <property type="project" value="InterPro"/>
</dbReference>
<dbReference type="InterPro" id="IPR044824">
    <property type="entry name" value="MAIN-like"/>
</dbReference>
<dbReference type="PANTHER" id="PTHR46033">
    <property type="entry name" value="PROTEIN MAIN-LIKE 2"/>
    <property type="match status" value="1"/>
</dbReference>
<dbReference type="InterPro" id="IPR019557">
    <property type="entry name" value="AminoTfrase-like_pln_mobile"/>
</dbReference>
<dbReference type="PANTHER" id="PTHR46033:SF65">
    <property type="entry name" value="AMINOTRANSFERASE-LIKE PLANT MOBILE DOMAIN-CONTAINING PROTEIN"/>
    <property type="match status" value="1"/>
</dbReference>